<dbReference type="AlphaFoldDB" id="A0A2I0LBT5"/>
<feature type="compositionally biased region" description="Basic residues" evidence="2">
    <location>
        <begin position="1"/>
        <end position="10"/>
    </location>
</feature>
<proteinExistence type="predicted"/>
<feature type="domain" description="Aminotransferase-like plant mobile" evidence="3">
    <location>
        <begin position="194"/>
        <end position="427"/>
    </location>
</feature>
<organism evidence="4 5">
    <name type="scientific">Punica granatum</name>
    <name type="common">Pomegranate</name>
    <dbReference type="NCBI Taxonomy" id="22663"/>
    <lineage>
        <taxon>Eukaryota</taxon>
        <taxon>Viridiplantae</taxon>
        <taxon>Streptophyta</taxon>
        <taxon>Embryophyta</taxon>
        <taxon>Tracheophyta</taxon>
        <taxon>Spermatophyta</taxon>
        <taxon>Magnoliopsida</taxon>
        <taxon>eudicotyledons</taxon>
        <taxon>Gunneridae</taxon>
        <taxon>Pentapetalae</taxon>
        <taxon>rosids</taxon>
        <taxon>malvids</taxon>
        <taxon>Myrtales</taxon>
        <taxon>Lythraceae</taxon>
        <taxon>Punica</taxon>
    </lineage>
</organism>
<keyword evidence="5" id="KW-1185">Reference proteome</keyword>
<dbReference type="PANTHER" id="PTHR46033">
    <property type="entry name" value="PROTEIN MAIN-LIKE 2"/>
    <property type="match status" value="1"/>
</dbReference>
<protein>
    <recommendedName>
        <fullName evidence="3">Aminotransferase-like plant mobile domain-containing protein</fullName>
    </recommendedName>
</protein>
<feature type="coiled-coil region" evidence="1">
    <location>
        <begin position="641"/>
        <end position="668"/>
    </location>
</feature>
<dbReference type="STRING" id="22663.A0A2I0LBT5"/>
<dbReference type="InterPro" id="IPR019557">
    <property type="entry name" value="AminoTfrase-like_pln_mobile"/>
</dbReference>
<reference evidence="4 5" key="1">
    <citation type="submission" date="2017-11" db="EMBL/GenBank/DDBJ databases">
        <title>De-novo sequencing of pomegranate (Punica granatum L.) genome.</title>
        <authorList>
            <person name="Akparov Z."/>
            <person name="Amiraslanov A."/>
            <person name="Hajiyeva S."/>
            <person name="Abbasov M."/>
            <person name="Kaur K."/>
            <person name="Hamwieh A."/>
            <person name="Solovyev V."/>
            <person name="Salamov A."/>
            <person name="Braich B."/>
            <person name="Kosarev P."/>
            <person name="Mahmoud A."/>
            <person name="Hajiyev E."/>
            <person name="Babayeva S."/>
            <person name="Izzatullayeva V."/>
            <person name="Mammadov A."/>
            <person name="Mammadov A."/>
            <person name="Sharifova S."/>
            <person name="Ojaghi J."/>
            <person name="Eynullazada K."/>
            <person name="Bayramov B."/>
            <person name="Abdulazimova A."/>
            <person name="Shahmuradov I."/>
        </authorList>
    </citation>
    <scope>NUCLEOTIDE SEQUENCE [LARGE SCALE GENOMIC DNA]</scope>
    <source>
        <strain evidence="5">cv. AG2017</strain>
        <tissue evidence="4">Leaf</tissue>
    </source>
</reference>
<sequence length="682" mass="76630">MEPTAVRRRSTQWLHDNASKKMRTVSVVVDLSDSSSSSGSEGDEDWSPGAAAVPAGFLAPLPPEETEVQHQPQRQSPPESERSNSSAPRSPRAKDSTAWSGNRSDSSSGLRHPLEVNGPRIKTKYDVGTRIGRDLLFDARNHMHRKASGHGDVPNICLYGSTAGIRGWYNRLPQTVRDRVVAAGFGDFVLTLNKSAVDKAAIHALTERWWDTTHTFNLPCGEFTLSPLHFSAITGLRVGGQRIPFDLSLRERPEEVVRLLGFLPSGYANGRAPYDQLRKGATYRPCETEEQIDQYTRCFLLYMIGMSIFTINHDRTADMCFLSPLRDVDNISRFDWGGAALSTLYANLDGFSRGVRRGFGGLYRVLEIWAYELRLIKAPKVNPSDDDEAVGEYSTELPAGRRWIGKRFSAESSPKIHPHRLRLDSLEFHMIEAKRILLEGPQARAWYLGERVMHMAWPPEERRIPYEPPASMLCAQELQGGDLVQALRGYDAREFIQDTERTYLAFIQQKLFQWKDTNVSMMRGAQSADSPTPAPSAGSPSHEASSQAPANKSYQEPSATTLTSGGPISAALHPLGGAVMAYSLEGELRPYPVEPRPSEVLTLEHFYLQAPDQVPTTEVHNLLQQQSGIMTFIHEHTKWMSKQHKAVVDRKELEIEELQQELRKARIMILKMKWIMKQQRSK</sequence>
<comment type="caution">
    <text evidence="4">The sequence shown here is derived from an EMBL/GenBank/DDBJ whole genome shotgun (WGS) entry which is preliminary data.</text>
</comment>
<feature type="compositionally biased region" description="Low complexity" evidence="2">
    <location>
        <begin position="25"/>
        <end position="40"/>
    </location>
</feature>
<keyword evidence="1" id="KW-0175">Coiled coil</keyword>
<dbReference type="EMBL" id="PGOL01000060">
    <property type="protein sequence ID" value="PKI78137.1"/>
    <property type="molecule type" value="Genomic_DNA"/>
</dbReference>
<feature type="compositionally biased region" description="Low complexity" evidence="2">
    <location>
        <begin position="74"/>
        <end position="90"/>
    </location>
</feature>
<feature type="compositionally biased region" description="Polar residues" evidence="2">
    <location>
        <begin position="542"/>
        <end position="566"/>
    </location>
</feature>
<feature type="region of interest" description="Disordered" evidence="2">
    <location>
        <begin position="1"/>
        <end position="117"/>
    </location>
</feature>
<evidence type="ECO:0000256" key="1">
    <source>
        <dbReference type="SAM" id="Coils"/>
    </source>
</evidence>
<evidence type="ECO:0000313" key="4">
    <source>
        <dbReference type="EMBL" id="PKI78137.1"/>
    </source>
</evidence>
<dbReference type="PANTHER" id="PTHR46033:SF8">
    <property type="entry name" value="PROTEIN MAINTENANCE OF MERISTEMS-LIKE"/>
    <property type="match status" value="1"/>
</dbReference>
<evidence type="ECO:0000259" key="3">
    <source>
        <dbReference type="Pfam" id="PF10536"/>
    </source>
</evidence>
<evidence type="ECO:0000313" key="5">
    <source>
        <dbReference type="Proteomes" id="UP000233551"/>
    </source>
</evidence>
<feature type="compositionally biased region" description="Low complexity" evidence="2">
    <location>
        <begin position="525"/>
        <end position="541"/>
    </location>
</feature>
<evidence type="ECO:0000256" key="2">
    <source>
        <dbReference type="SAM" id="MobiDB-lite"/>
    </source>
</evidence>
<dbReference type="Pfam" id="PF10536">
    <property type="entry name" value="PMD"/>
    <property type="match status" value="1"/>
</dbReference>
<dbReference type="InterPro" id="IPR044824">
    <property type="entry name" value="MAIN-like"/>
</dbReference>
<gene>
    <name evidence="4" type="ORF">CRG98_001465</name>
</gene>
<dbReference type="GO" id="GO:0010073">
    <property type="term" value="P:meristem maintenance"/>
    <property type="evidence" value="ECO:0007669"/>
    <property type="project" value="InterPro"/>
</dbReference>
<accession>A0A2I0LBT5</accession>
<dbReference type="Proteomes" id="UP000233551">
    <property type="component" value="Unassembled WGS sequence"/>
</dbReference>
<feature type="region of interest" description="Disordered" evidence="2">
    <location>
        <begin position="522"/>
        <end position="566"/>
    </location>
</feature>
<feature type="compositionally biased region" description="Polar residues" evidence="2">
    <location>
        <begin position="97"/>
        <end position="109"/>
    </location>
</feature>
<name>A0A2I0LBT5_PUNGR</name>